<dbReference type="EMBL" id="KV784354">
    <property type="protein sequence ID" value="OEU21390.1"/>
    <property type="molecule type" value="Genomic_DNA"/>
</dbReference>
<evidence type="ECO:0000313" key="3">
    <source>
        <dbReference type="Proteomes" id="UP000095751"/>
    </source>
</evidence>
<feature type="region of interest" description="Disordered" evidence="1">
    <location>
        <begin position="86"/>
        <end position="139"/>
    </location>
</feature>
<evidence type="ECO:0000256" key="1">
    <source>
        <dbReference type="SAM" id="MobiDB-lite"/>
    </source>
</evidence>
<name>A0A1E7FT89_9STRA</name>
<reference evidence="2 3" key="1">
    <citation type="submission" date="2016-09" db="EMBL/GenBank/DDBJ databases">
        <title>Extensive genetic diversity and differential bi-allelic expression allows diatom success in the polar Southern Ocean.</title>
        <authorList>
            <consortium name="DOE Joint Genome Institute"/>
            <person name="Mock T."/>
            <person name="Otillar R.P."/>
            <person name="Strauss J."/>
            <person name="Dupont C."/>
            <person name="Frickenhaus S."/>
            <person name="Maumus F."/>
            <person name="Mcmullan M."/>
            <person name="Sanges R."/>
            <person name="Schmutz J."/>
            <person name="Toseland A."/>
            <person name="Valas R."/>
            <person name="Veluchamy A."/>
            <person name="Ward B.J."/>
            <person name="Allen A."/>
            <person name="Barry K."/>
            <person name="Falciatore A."/>
            <person name="Ferrante M."/>
            <person name="Fortunato A.E."/>
            <person name="Gloeckner G."/>
            <person name="Gruber A."/>
            <person name="Hipkin R."/>
            <person name="Janech M."/>
            <person name="Kroth P."/>
            <person name="Leese F."/>
            <person name="Lindquist E."/>
            <person name="Lyon B.R."/>
            <person name="Martin J."/>
            <person name="Mayer C."/>
            <person name="Parker M."/>
            <person name="Quesneville H."/>
            <person name="Raymond J."/>
            <person name="Uhlig C."/>
            <person name="Valentin K.U."/>
            <person name="Worden A.Z."/>
            <person name="Armbrust E.V."/>
            <person name="Bowler C."/>
            <person name="Green B."/>
            <person name="Moulton V."/>
            <person name="Van Oosterhout C."/>
            <person name="Grigoriev I."/>
        </authorList>
    </citation>
    <scope>NUCLEOTIDE SEQUENCE [LARGE SCALE GENOMIC DNA]</scope>
    <source>
        <strain evidence="2 3">CCMP1102</strain>
    </source>
</reference>
<dbReference type="AlphaFoldDB" id="A0A1E7FT89"/>
<keyword evidence="3" id="KW-1185">Reference proteome</keyword>
<dbReference type="InParanoid" id="A0A1E7FT89"/>
<protein>
    <submittedName>
        <fullName evidence="2">Uncharacterized protein</fullName>
    </submittedName>
</protein>
<sequence length="189" mass="20665">MQDPEFSNNYGYHDLCFTAESVDNITDGMIDCCVAETSFETAATEETTDTANFDSNFEILEEEFQAMSSQLQKHLSILSAATADASKSSLTMRSTDNNKENSTSNSNNTTTIANANSLSATPPDINNEKTTTNSNDYNNRNTKTLLATSGKQLTQCQVVLQELRTECKNKGNAADDSDSEAEFMGLRMT</sequence>
<feature type="region of interest" description="Disordered" evidence="1">
    <location>
        <begin position="170"/>
        <end position="189"/>
    </location>
</feature>
<proteinExistence type="predicted"/>
<gene>
    <name evidence="2" type="ORF">FRACYDRAFT_235014</name>
</gene>
<dbReference type="Proteomes" id="UP000095751">
    <property type="component" value="Unassembled WGS sequence"/>
</dbReference>
<accession>A0A1E7FT89</accession>
<feature type="compositionally biased region" description="Polar residues" evidence="1">
    <location>
        <begin position="128"/>
        <end position="139"/>
    </location>
</feature>
<feature type="compositionally biased region" description="Low complexity" evidence="1">
    <location>
        <begin position="100"/>
        <end position="121"/>
    </location>
</feature>
<dbReference type="KEGG" id="fcy:FRACYDRAFT_235014"/>
<organism evidence="2 3">
    <name type="scientific">Fragilariopsis cylindrus CCMP1102</name>
    <dbReference type="NCBI Taxonomy" id="635003"/>
    <lineage>
        <taxon>Eukaryota</taxon>
        <taxon>Sar</taxon>
        <taxon>Stramenopiles</taxon>
        <taxon>Ochrophyta</taxon>
        <taxon>Bacillariophyta</taxon>
        <taxon>Bacillariophyceae</taxon>
        <taxon>Bacillariophycidae</taxon>
        <taxon>Bacillariales</taxon>
        <taxon>Bacillariaceae</taxon>
        <taxon>Fragilariopsis</taxon>
    </lineage>
</organism>
<evidence type="ECO:0000313" key="2">
    <source>
        <dbReference type="EMBL" id="OEU21390.1"/>
    </source>
</evidence>